<accession>Q8PRW8</accession>
<feature type="transmembrane region" description="Helical" evidence="8">
    <location>
        <begin position="89"/>
        <end position="114"/>
    </location>
</feature>
<feature type="transmembrane region" description="Helical" evidence="8">
    <location>
        <begin position="26"/>
        <end position="48"/>
    </location>
</feature>
<evidence type="ECO:0000256" key="8">
    <source>
        <dbReference type="RuleBase" id="RU363032"/>
    </source>
</evidence>
<evidence type="ECO:0000256" key="1">
    <source>
        <dbReference type="ARBA" id="ARBA00004651"/>
    </source>
</evidence>
<dbReference type="KEGG" id="mma:MM_3320"/>
<sequence>MQWTYPMLTSTRGSDMKTKINKKNPGFFLSAGILVFFILAAIFAGYIAPHDPEKANLELRLKEPCREFPLGTDHMGRCILSRIIFGARISLSVGLLVVSSSLALGLAVGSLSGYYGGWADEAVMRIVDAFLAFPSLLLALGIAGLFGAGFKNLVIALIVVDWAGYARLARSSVISVKEQDYIKASKGLGVGDMHVIVHHVIPNIISPLIVMATIGMGYVILSAAGLSFLGFGVQPPTPEWGSMLNEGKTYIRSAPYIMVFPGIAIMLVVLAFNYLGDELRDLIDPRTRKDIE</sequence>
<dbReference type="SUPFAM" id="SSF161098">
    <property type="entry name" value="MetI-like"/>
    <property type="match status" value="1"/>
</dbReference>
<keyword evidence="6 8" id="KW-0472">Membrane</keyword>
<dbReference type="AlphaFoldDB" id="Q8PRW8"/>
<dbReference type="PATRIC" id="fig|192952.21.peg.3858"/>
<feature type="transmembrane region" description="Helical" evidence="8">
    <location>
        <begin position="126"/>
        <end position="146"/>
    </location>
</feature>
<organism evidence="10 11">
    <name type="scientific">Methanosarcina mazei (strain ATCC BAA-159 / DSM 3647 / Goe1 / Go1 / JCM 11833 / OCM 88)</name>
    <name type="common">Methanosarcina frisia</name>
    <dbReference type="NCBI Taxonomy" id="192952"/>
    <lineage>
        <taxon>Archaea</taxon>
        <taxon>Methanobacteriati</taxon>
        <taxon>Methanobacteriota</taxon>
        <taxon>Stenosarchaea group</taxon>
        <taxon>Methanomicrobia</taxon>
        <taxon>Methanosarcinales</taxon>
        <taxon>Methanosarcinaceae</taxon>
        <taxon>Methanosarcina</taxon>
    </lineage>
</organism>
<dbReference type="PROSITE" id="PS50928">
    <property type="entry name" value="ABC_TM1"/>
    <property type="match status" value="1"/>
</dbReference>
<keyword evidence="4 8" id="KW-0812">Transmembrane</keyword>
<evidence type="ECO:0000256" key="5">
    <source>
        <dbReference type="ARBA" id="ARBA00022989"/>
    </source>
</evidence>
<dbReference type="Pfam" id="PF12911">
    <property type="entry name" value="OppC_N"/>
    <property type="match status" value="1"/>
</dbReference>
<dbReference type="InterPro" id="IPR035906">
    <property type="entry name" value="MetI-like_sf"/>
</dbReference>
<dbReference type="PANTHER" id="PTHR43386">
    <property type="entry name" value="OLIGOPEPTIDE TRANSPORT SYSTEM PERMEASE PROTEIN APPC"/>
    <property type="match status" value="1"/>
</dbReference>
<dbReference type="CDD" id="cd06261">
    <property type="entry name" value="TM_PBP2"/>
    <property type="match status" value="1"/>
</dbReference>
<dbReference type="InterPro" id="IPR053385">
    <property type="entry name" value="ABC_transport_permease"/>
</dbReference>
<evidence type="ECO:0000256" key="2">
    <source>
        <dbReference type="ARBA" id="ARBA00022448"/>
    </source>
</evidence>
<evidence type="ECO:0000256" key="3">
    <source>
        <dbReference type="ARBA" id="ARBA00022475"/>
    </source>
</evidence>
<dbReference type="HOGENOM" id="CLU_028518_5_3_2"/>
<dbReference type="NCBIfam" id="NF045474">
    <property type="entry name" value="Opp2C"/>
    <property type="match status" value="1"/>
</dbReference>
<name>Q8PRW8_METMA</name>
<dbReference type="GO" id="GO:0055085">
    <property type="term" value="P:transmembrane transport"/>
    <property type="evidence" value="ECO:0007669"/>
    <property type="project" value="InterPro"/>
</dbReference>
<dbReference type="InterPro" id="IPR050366">
    <property type="entry name" value="BP-dependent_transpt_permease"/>
</dbReference>
<feature type="domain" description="ABC transmembrane type-1" evidence="9">
    <location>
        <begin position="87"/>
        <end position="276"/>
    </location>
</feature>
<reference evidence="10 11" key="1">
    <citation type="journal article" date="2002" name="J. Mol. Microbiol. Biotechnol.">
        <title>The genome of Methanosarcina mazei: evidence for lateral gene transfer between Bacteria and Archaea.</title>
        <authorList>
            <person name="Deppenmeier U."/>
            <person name="Johann A."/>
            <person name="Hartsch T."/>
            <person name="Merkl R."/>
            <person name="Schmitz R.A."/>
            <person name="Martinez-Arias R."/>
            <person name="Henne A."/>
            <person name="Wiezer A."/>
            <person name="Baumer S."/>
            <person name="Jacobi C."/>
            <person name="Bruggemann H."/>
            <person name="Lienard T."/>
            <person name="Christmann A."/>
            <person name="Bomeke M."/>
            <person name="Steckel S."/>
            <person name="Bhattacharyya A."/>
            <person name="Lykidis A."/>
            <person name="Overbeek R."/>
            <person name="Klenk H.P."/>
            <person name="Gunsalus R.P."/>
            <person name="Fritz H.J."/>
            <person name="Gottschalk G."/>
        </authorList>
    </citation>
    <scope>NUCLEOTIDE SEQUENCE [LARGE SCALE GENOMIC DNA]</scope>
    <source>
        <strain evidence="11">ATCC BAA-159 / DSM 3647 / Goe1 / Go1 / JCM 11833 / OCM 88</strain>
    </source>
</reference>
<evidence type="ECO:0000313" key="10">
    <source>
        <dbReference type="EMBL" id="AAM33016.1"/>
    </source>
</evidence>
<dbReference type="Proteomes" id="UP000000595">
    <property type="component" value="Chromosome"/>
</dbReference>
<feature type="transmembrane region" description="Helical" evidence="8">
    <location>
        <begin position="208"/>
        <end position="233"/>
    </location>
</feature>
<keyword evidence="2 8" id="KW-0813">Transport</keyword>
<comment type="subcellular location">
    <subcellularLocation>
        <location evidence="1 8">Cell membrane</location>
        <topology evidence="1 8">Multi-pass membrane protein</topology>
    </subcellularLocation>
</comment>
<dbReference type="Pfam" id="PF00528">
    <property type="entry name" value="BPD_transp_1"/>
    <property type="match status" value="1"/>
</dbReference>
<evidence type="ECO:0000256" key="4">
    <source>
        <dbReference type="ARBA" id="ARBA00022692"/>
    </source>
</evidence>
<proteinExistence type="inferred from homology"/>
<evidence type="ECO:0000256" key="7">
    <source>
        <dbReference type="ARBA" id="ARBA00024202"/>
    </source>
</evidence>
<dbReference type="eggNOG" id="arCOG00748">
    <property type="taxonomic scope" value="Archaea"/>
</dbReference>
<protein>
    <submittedName>
        <fullName evidence="10">Oligopeptide transporter, permease protein</fullName>
    </submittedName>
</protein>
<keyword evidence="5 8" id="KW-1133">Transmembrane helix</keyword>
<dbReference type="InterPro" id="IPR025966">
    <property type="entry name" value="OppC_N"/>
</dbReference>
<dbReference type="Gene3D" id="1.10.3720.10">
    <property type="entry name" value="MetI-like"/>
    <property type="match status" value="1"/>
</dbReference>
<dbReference type="EMBL" id="AE008384">
    <property type="protein sequence ID" value="AAM33016.1"/>
    <property type="molecule type" value="Genomic_DNA"/>
</dbReference>
<evidence type="ECO:0000259" key="9">
    <source>
        <dbReference type="PROSITE" id="PS50928"/>
    </source>
</evidence>
<evidence type="ECO:0000256" key="6">
    <source>
        <dbReference type="ARBA" id="ARBA00023136"/>
    </source>
</evidence>
<dbReference type="GO" id="GO:0005886">
    <property type="term" value="C:plasma membrane"/>
    <property type="evidence" value="ECO:0007669"/>
    <property type="project" value="UniProtKB-SubCell"/>
</dbReference>
<keyword evidence="3" id="KW-1003">Cell membrane</keyword>
<feature type="transmembrane region" description="Helical" evidence="8">
    <location>
        <begin position="253"/>
        <end position="276"/>
    </location>
</feature>
<dbReference type="InterPro" id="IPR000515">
    <property type="entry name" value="MetI-like"/>
</dbReference>
<gene>
    <name evidence="10" type="primary">oppC</name>
    <name evidence="10" type="ordered locus">MM_3320</name>
</gene>
<comment type="similarity">
    <text evidence="7">Belongs to the binding-protein-dependent transport system permease family. OppBC subfamily.</text>
</comment>
<dbReference type="PANTHER" id="PTHR43386:SF1">
    <property type="entry name" value="D,D-DIPEPTIDE TRANSPORT SYSTEM PERMEASE PROTEIN DDPC-RELATED"/>
    <property type="match status" value="1"/>
</dbReference>
<evidence type="ECO:0000313" key="11">
    <source>
        <dbReference type="Proteomes" id="UP000000595"/>
    </source>
</evidence>